<dbReference type="Pfam" id="PF13173">
    <property type="entry name" value="AAA_14"/>
    <property type="match status" value="1"/>
</dbReference>
<comment type="caution">
    <text evidence="2">The sequence shown here is derived from an EMBL/GenBank/DDBJ whole genome shotgun (WGS) entry which is preliminary data.</text>
</comment>
<organism evidence="2">
    <name type="scientific">marine sediment metagenome</name>
    <dbReference type="NCBI Taxonomy" id="412755"/>
    <lineage>
        <taxon>unclassified sequences</taxon>
        <taxon>metagenomes</taxon>
        <taxon>ecological metagenomes</taxon>
    </lineage>
</organism>
<proteinExistence type="predicted"/>
<gene>
    <name evidence="2" type="ORF">S03H2_37356</name>
</gene>
<reference evidence="2" key="1">
    <citation type="journal article" date="2014" name="Front. Microbiol.">
        <title>High frequency of phylogenetically diverse reductive dehalogenase-homologous genes in deep subseafloor sedimentary metagenomes.</title>
        <authorList>
            <person name="Kawai M."/>
            <person name="Futagami T."/>
            <person name="Toyoda A."/>
            <person name="Takaki Y."/>
            <person name="Nishi S."/>
            <person name="Hori S."/>
            <person name="Arai W."/>
            <person name="Tsubouchi T."/>
            <person name="Morono Y."/>
            <person name="Uchiyama I."/>
            <person name="Ito T."/>
            <person name="Fujiyama A."/>
            <person name="Inagaki F."/>
            <person name="Takami H."/>
        </authorList>
    </citation>
    <scope>NUCLEOTIDE SEQUENCE</scope>
    <source>
        <strain evidence="2">Expedition CK06-06</strain>
    </source>
</reference>
<protein>
    <recommendedName>
        <fullName evidence="1">AAA domain-containing protein</fullName>
    </recommendedName>
</protein>
<feature type="domain" description="AAA" evidence="1">
    <location>
        <begin position="30"/>
        <end position="71"/>
    </location>
</feature>
<dbReference type="InterPro" id="IPR041682">
    <property type="entry name" value="AAA_14"/>
</dbReference>
<evidence type="ECO:0000313" key="2">
    <source>
        <dbReference type="EMBL" id="GAH48442.1"/>
    </source>
</evidence>
<sequence length="89" mass="10181">MELLGNFDEKLVDRPAYQTRMKSLFGARVALVLLGVRRAGKSAIAYLFVKDLRKELETNETLIVNFEDPRFPAGMDVKDMFLLFNPLTD</sequence>
<name>X1FTW6_9ZZZZ</name>
<dbReference type="AlphaFoldDB" id="X1FTW6"/>
<dbReference type="EMBL" id="BARU01022991">
    <property type="protein sequence ID" value="GAH48442.1"/>
    <property type="molecule type" value="Genomic_DNA"/>
</dbReference>
<accession>X1FTW6</accession>
<evidence type="ECO:0000259" key="1">
    <source>
        <dbReference type="Pfam" id="PF13173"/>
    </source>
</evidence>